<dbReference type="VEuPathDB" id="FungiDB:HCDG_03228"/>
<name>C6HAJ7_AJECH</name>
<sequence>MRIFLTVSPGLQLTLPTQGPQEPPKSRAGRWNVRLAFCAGTSGNRTHGQSQAHGKTSYQPRMRRTTAAVLEGIIKNDHYHHFRGFRVVHRSAGVRRPLEIDLLGEHEAAKYITKAISSCMSTYDTWRLDSEPAEWHCRLIPDDSTS</sequence>
<dbReference type="AlphaFoldDB" id="C6HAJ7"/>
<accession>C6HAJ7</accession>
<proteinExistence type="predicted"/>
<gene>
    <name evidence="1" type="ORF">HCDG_03228</name>
</gene>
<evidence type="ECO:0000313" key="1">
    <source>
        <dbReference type="EMBL" id="EER43330.1"/>
    </source>
</evidence>
<reference evidence="2" key="1">
    <citation type="submission" date="2009-05" db="EMBL/GenBank/DDBJ databases">
        <title>The genome sequence of Ajellomyces capsulatus strain H143.</title>
        <authorList>
            <person name="Champion M."/>
            <person name="Cuomo C.A."/>
            <person name="Ma L.-J."/>
            <person name="Henn M.R."/>
            <person name="Sil A."/>
            <person name="Goldman B."/>
            <person name="Young S.K."/>
            <person name="Kodira C.D."/>
            <person name="Zeng Q."/>
            <person name="Koehrsen M."/>
            <person name="Alvarado L."/>
            <person name="Berlin A.M."/>
            <person name="Borenstein D."/>
            <person name="Chen Z."/>
            <person name="Engels R."/>
            <person name="Freedman E."/>
            <person name="Gellesch M."/>
            <person name="Goldberg J."/>
            <person name="Griggs A."/>
            <person name="Gujja S."/>
            <person name="Heiman D.I."/>
            <person name="Hepburn T.A."/>
            <person name="Howarth C."/>
            <person name="Jen D."/>
            <person name="Larson L."/>
            <person name="Lewis B."/>
            <person name="Mehta T."/>
            <person name="Park D."/>
            <person name="Pearson M."/>
            <person name="Roberts A."/>
            <person name="Saif S."/>
            <person name="Shea T.D."/>
            <person name="Shenoy N."/>
            <person name="Sisk P."/>
            <person name="Stolte C."/>
            <person name="Sykes S."/>
            <person name="Walk T."/>
            <person name="White J."/>
            <person name="Yandava C."/>
            <person name="Klein B."/>
            <person name="McEwen J.G."/>
            <person name="Puccia R."/>
            <person name="Goldman G.H."/>
            <person name="Felipe M.S."/>
            <person name="Nino-Vega G."/>
            <person name="San-Blas G."/>
            <person name="Taylor J.W."/>
            <person name="Mendoza L."/>
            <person name="Galagan J.E."/>
            <person name="Nusbaum C."/>
            <person name="Birren B.W."/>
        </authorList>
    </citation>
    <scope>NUCLEOTIDE SEQUENCE [LARGE SCALE GENOMIC DNA]</scope>
    <source>
        <strain evidence="2">H143</strain>
    </source>
</reference>
<protein>
    <submittedName>
        <fullName evidence="1">Uncharacterized protein</fullName>
    </submittedName>
</protein>
<dbReference type="Proteomes" id="UP000002624">
    <property type="component" value="Unassembled WGS sequence"/>
</dbReference>
<dbReference type="EMBL" id="GG692421">
    <property type="protein sequence ID" value="EER43330.1"/>
    <property type="molecule type" value="Genomic_DNA"/>
</dbReference>
<organism evidence="1 2">
    <name type="scientific">Ajellomyces capsulatus (strain H143)</name>
    <name type="common">Darling's disease fungus</name>
    <name type="synonym">Histoplasma capsulatum</name>
    <dbReference type="NCBI Taxonomy" id="544712"/>
    <lineage>
        <taxon>Eukaryota</taxon>
        <taxon>Fungi</taxon>
        <taxon>Dikarya</taxon>
        <taxon>Ascomycota</taxon>
        <taxon>Pezizomycotina</taxon>
        <taxon>Eurotiomycetes</taxon>
        <taxon>Eurotiomycetidae</taxon>
        <taxon>Onygenales</taxon>
        <taxon>Ajellomycetaceae</taxon>
        <taxon>Histoplasma</taxon>
    </lineage>
</organism>
<evidence type="ECO:0000313" key="2">
    <source>
        <dbReference type="Proteomes" id="UP000002624"/>
    </source>
</evidence>
<dbReference type="HOGENOM" id="CLU_1776914_0_0_1"/>